<dbReference type="EMBL" id="BONJ01000011">
    <property type="protein sequence ID" value="GIG14400.1"/>
    <property type="molecule type" value="Genomic_DNA"/>
</dbReference>
<protein>
    <submittedName>
        <fullName evidence="2">Uncharacterized protein</fullName>
    </submittedName>
</protein>
<proteinExistence type="predicted"/>
<evidence type="ECO:0000256" key="1">
    <source>
        <dbReference type="SAM" id="MobiDB-lite"/>
    </source>
</evidence>
<comment type="caution">
    <text evidence="2">The sequence shown here is derived from an EMBL/GenBank/DDBJ whole genome shotgun (WGS) entry which is preliminary data.</text>
</comment>
<reference evidence="2" key="1">
    <citation type="submission" date="2021-01" db="EMBL/GenBank/DDBJ databases">
        <title>Whole genome shotgun sequence of Catellatospora methionotrophica NBRC 14553.</title>
        <authorList>
            <person name="Komaki H."/>
            <person name="Tamura T."/>
        </authorList>
    </citation>
    <scope>NUCLEOTIDE SEQUENCE</scope>
    <source>
        <strain evidence="2">NBRC 14553</strain>
    </source>
</reference>
<gene>
    <name evidence="2" type="ORF">Cme02nite_27320</name>
</gene>
<evidence type="ECO:0000313" key="2">
    <source>
        <dbReference type="EMBL" id="GIG14400.1"/>
    </source>
</evidence>
<sequence length="79" mass="8920">MGTRHTRTRRGDAAHADAERGSGARRQCGHAVRVRSARRQCAEAVRVRSARRQCAEAVRVRSARRQWGTVPTRWSEPKA</sequence>
<keyword evidence="3" id="KW-1185">Reference proteome</keyword>
<feature type="region of interest" description="Disordered" evidence="1">
    <location>
        <begin position="1"/>
        <end position="31"/>
    </location>
</feature>
<organism evidence="2 3">
    <name type="scientific">Catellatospora methionotrophica</name>
    <dbReference type="NCBI Taxonomy" id="121620"/>
    <lineage>
        <taxon>Bacteria</taxon>
        <taxon>Bacillati</taxon>
        <taxon>Actinomycetota</taxon>
        <taxon>Actinomycetes</taxon>
        <taxon>Micromonosporales</taxon>
        <taxon>Micromonosporaceae</taxon>
        <taxon>Catellatospora</taxon>
    </lineage>
</organism>
<name>A0A8J3LKI3_9ACTN</name>
<accession>A0A8J3LKI3</accession>
<dbReference type="AlphaFoldDB" id="A0A8J3LKI3"/>
<evidence type="ECO:0000313" key="3">
    <source>
        <dbReference type="Proteomes" id="UP000660339"/>
    </source>
</evidence>
<dbReference type="Proteomes" id="UP000660339">
    <property type="component" value="Unassembled WGS sequence"/>
</dbReference>
<feature type="compositionally biased region" description="Basic and acidic residues" evidence="1">
    <location>
        <begin position="9"/>
        <end position="22"/>
    </location>
</feature>